<protein>
    <submittedName>
        <fullName evidence="2">Uncharacterized protein</fullName>
    </submittedName>
</protein>
<evidence type="ECO:0000256" key="1">
    <source>
        <dbReference type="SAM" id="MobiDB-lite"/>
    </source>
</evidence>
<dbReference type="eggNOG" id="ENOG502S2SN">
    <property type="taxonomic scope" value="Eukaryota"/>
</dbReference>
<dbReference type="AlphaFoldDB" id="H1VGS6"/>
<accession>H1VGS6</accession>
<feature type="non-terminal residue" evidence="2">
    <location>
        <position position="188"/>
    </location>
</feature>
<feature type="compositionally biased region" description="Polar residues" evidence="1">
    <location>
        <begin position="75"/>
        <end position="97"/>
    </location>
</feature>
<feature type="region of interest" description="Disordered" evidence="1">
    <location>
        <begin position="1"/>
        <end position="35"/>
    </location>
</feature>
<sequence length="188" mass="20387">MANLPKATDMEMDPAKQGQMVSPQGQETGVNISNPSGQLFHQKTPPMPWGLMNFYGSEQPWVPPGIFGASHQDRQASAPSTQRRTPNGFQGWRSTLPSECDTGFPPSDSGYESRTKHSIENTSVFNDVDRSQDTQSLSGQIMEYHPFGLTPSDGNWDMAATPIPVPASQTSAAENILICPGCQSPCKT</sequence>
<dbReference type="HOGENOM" id="CLU_1444226_0_0_1"/>
<gene>
    <name evidence="2" type="ORF">CH063_02127</name>
</gene>
<dbReference type="EMBL" id="CACQ02003490">
    <property type="protein sequence ID" value="CCF39429.1"/>
    <property type="molecule type" value="Genomic_DNA"/>
</dbReference>
<dbReference type="VEuPathDB" id="FungiDB:CH63R_09001"/>
<evidence type="ECO:0000313" key="2">
    <source>
        <dbReference type="EMBL" id="CCF39429.1"/>
    </source>
</evidence>
<dbReference type="STRING" id="759273.H1VGS6"/>
<proteinExistence type="predicted"/>
<feature type="region of interest" description="Disordered" evidence="1">
    <location>
        <begin position="68"/>
        <end position="114"/>
    </location>
</feature>
<feature type="compositionally biased region" description="Polar residues" evidence="1">
    <location>
        <begin position="19"/>
        <end position="35"/>
    </location>
</feature>
<name>H1VGS6_COLHI</name>
<reference evidence="3" key="1">
    <citation type="journal article" date="2012" name="Nat. Genet.">
        <title>Lifestyle transitions in plant pathogenic Colletotrichum fungi deciphered by genome and transcriptome analyses.</title>
        <authorList>
            <person name="O'Connell R.J."/>
            <person name="Thon M.R."/>
            <person name="Hacquard S."/>
            <person name="Amyotte S.G."/>
            <person name="Kleemann J."/>
            <person name="Torres M.F."/>
            <person name="Damm U."/>
            <person name="Buiate E.A."/>
            <person name="Epstein L."/>
            <person name="Alkan N."/>
            <person name="Altmueller J."/>
            <person name="Alvarado-Balderrama L."/>
            <person name="Bauser C.A."/>
            <person name="Becker C."/>
            <person name="Birren B.W."/>
            <person name="Chen Z."/>
            <person name="Choi J."/>
            <person name="Crouch J.A."/>
            <person name="Duvick J.P."/>
            <person name="Farman M.A."/>
            <person name="Gan P."/>
            <person name="Heiman D."/>
            <person name="Henrissat B."/>
            <person name="Howard R.J."/>
            <person name="Kabbage M."/>
            <person name="Koch C."/>
            <person name="Kracher B."/>
            <person name="Kubo Y."/>
            <person name="Law A.D."/>
            <person name="Lebrun M.-H."/>
            <person name="Lee Y.-H."/>
            <person name="Miyara I."/>
            <person name="Moore N."/>
            <person name="Neumann U."/>
            <person name="Nordstroem K."/>
            <person name="Panaccione D.G."/>
            <person name="Panstruga R."/>
            <person name="Place M."/>
            <person name="Proctor R.H."/>
            <person name="Prusky D."/>
            <person name="Rech G."/>
            <person name="Reinhardt R."/>
            <person name="Rollins J.A."/>
            <person name="Rounsley S."/>
            <person name="Schardl C.L."/>
            <person name="Schwartz D.C."/>
            <person name="Shenoy N."/>
            <person name="Shirasu K."/>
            <person name="Sikhakolli U.R."/>
            <person name="Stueber K."/>
            <person name="Sukno S.A."/>
            <person name="Sweigard J.A."/>
            <person name="Takano Y."/>
            <person name="Takahara H."/>
            <person name="Trail F."/>
            <person name="van der Does H.C."/>
            <person name="Voll L.M."/>
            <person name="Will I."/>
            <person name="Young S."/>
            <person name="Zeng Q."/>
            <person name="Zhang J."/>
            <person name="Zhou S."/>
            <person name="Dickman M.B."/>
            <person name="Schulze-Lefert P."/>
            <person name="Ver Loren van Themaat E."/>
            <person name="Ma L.-J."/>
            <person name="Vaillancourt L.J."/>
        </authorList>
    </citation>
    <scope>NUCLEOTIDE SEQUENCE [LARGE SCALE GENOMIC DNA]</scope>
    <source>
        <strain evidence="3">IMI 349063</strain>
    </source>
</reference>
<organism evidence="2 3">
    <name type="scientific">Colletotrichum higginsianum (strain IMI 349063)</name>
    <name type="common">Crucifer anthracnose fungus</name>
    <dbReference type="NCBI Taxonomy" id="759273"/>
    <lineage>
        <taxon>Eukaryota</taxon>
        <taxon>Fungi</taxon>
        <taxon>Dikarya</taxon>
        <taxon>Ascomycota</taxon>
        <taxon>Pezizomycotina</taxon>
        <taxon>Sordariomycetes</taxon>
        <taxon>Hypocreomycetidae</taxon>
        <taxon>Glomerellales</taxon>
        <taxon>Glomerellaceae</taxon>
        <taxon>Colletotrichum</taxon>
        <taxon>Colletotrichum destructivum species complex</taxon>
    </lineage>
</organism>
<evidence type="ECO:0000313" key="3">
    <source>
        <dbReference type="Proteomes" id="UP000007174"/>
    </source>
</evidence>
<dbReference type="Proteomes" id="UP000007174">
    <property type="component" value="Unassembled WGS sequence"/>
</dbReference>